<dbReference type="EMBL" id="BKCJ010505632">
    <property type="protein sequence ID" value="GFA87722.1"/>
    <property type="molecule type" value="Genomic_DNA"/>
</dbReference>
<evidence type="ECO:0000313" key="1">
    <source>
        <dbReference type="EMBL" id="GFA87722.1"/>
    </source>
</evidence>
<feature type="non-terminal residue" evidence="1">
    <location>
        <position position="1"/>
    </location>
</feature>
<proteinExistence type="predicted"/>
<protein>
    <submittedName>
        <fullName evidence="1">Uncharacterized protein</fullName>
    </submittedName>
</protein>
<name>A0A699KEW7_TANCI</name>
<sequence length="108" mass="11791">NGRNQFREYAGQVAQNQHGYNAWKNDGSQVAYNAVQNAGVQSGGNQNGLVVVPGIANQSGTGNVVAVRTEERLKADNTVKSESDSYYLSDLSRQFINWTKIDIQLTQA</sequence>
<organism evidence="1">
    <name type="scientific">Tanacetum cinerariifolium</name>
    <name type="common">Dalmatian daisy</name>
    <name type="synonym">Chrysanthemum cinerariifolium</name>
    <dbReference type="NCBI Taxonomy" id="118510"/>
    <lineage>
        <taxon>Eukaryota</taxon>
        <taxon>Viridiplantae</taxon>
        <taxon>Streptophyta</taxon>
        <taxon>Embryophyta</taxon>
        <taxon>Tracheophyta</taxon>
        <taxon>Spermatophyta</taxon>
        <taxon>Magnoliopsida</taxon>
        <taxon>eudicotyledons</taxon>
        <taxon>Gunneridae</taxon>
        <taxon>Pentapetalae</taxon>
        <taxon>asterids</taxon>
        <taxon>campanulids</taxon>
        <taxon>Asterales</taxon>
        <taxon>Asteraceae</taxon>
        <taxon>Asteroideae</taxon>
        <taxon>Anthemideae</taxon>
        <taxon>Anthemidinae</taxon>
        <taxon>Tanacetum</taxon>
    </lineage>
</organism>
<gene>
    <name evidence="1" type="ORF">Tci_659694</name>
</gene>
<reference evidence="1" key="1">
    <citation type="journal article" date="2019" name="Sci. Rep.">
        <title>Draft genome of Tanacetum cinerariifolium, the natural source of mosquito coil.</title>
        <authorList>
            <person name="Yamashiro T."/>
            <person name="Shiraishi A."/>
            <person name="Satake H."/>
            <person name="Nakayama K."/>
        </authorList>
    </citation>
    <scope>NUCLEOTIDE SEQUENCE</scope>
</reference>
<dbReference type="AlphaFoldDB" id="A0A699KEW7"/>
<comment type="caution">
    <text evidence="1">The sequence shown here is derived from an EMBL/GenBank/DDBJ whole genome shotgun (WGS) entry which is preliminary data.</text>
</comment>
<accession>A0A699KEW7</accession>